<dbReference type="EMBL" id="JAULSO010000001">
    <property type="protein sequence ID" value="KAK3691997.1"/>
    <property type="molecule type" value="Genomic_DNA"/>
</dbReference>
<name>A0AAE0XEJ2_9PEZI</name>
<reference evidence="8" key="2">
    <citation type="submission" date="2023-06" db="EMBL/GenBank/DDBJ databases">
        <authorList>
            <consortium name="Lawrence Berkeley National Laboratory"/>
            <person name="Haridas S."/>
            <person name="Hensen N."/>
            <person name="Bonometti L."/>
            <person name="Westerberg I."/>
            <person name="Brannstrom I.O."/>
            <person name="Guillou S."/>
            <person name="Cros-Aarteil S."/>
            <person name="Calhoun S."/>
            <person name="Kuo A."/>
            <person name="Mondo S."/>
            <person name="Pangilinan J."/>
            <person name="Riley R."/>
            <person name="Labutti K."/>
            <person name="Andreopoulos B."/>
            <person name="Lipzen A."/>
            <person name="Chen C."/>
            <person name="Yanf M."/>
            <person name="Daum C."/>
            <person name="Ng V."/>
            <person name="Clum A."/>
            <person name="Steindorff A."/>
            <person name="Ohm R."/>
            <person name="Martin F."/>
            <person name="Silar P."/>
            <person name="Natvig D."/>
            <person name="Lalanne C."/>
            <person name="Gautier V."/>
            <person name="Ament-Velasquez S.L."/>
            <person name="Kruys A."/>
            <person name="Hutchinson M.I."/>
            <person name="Powell A.J."/>
            <person name="Barry K."/>
            <person name="Miller A.N."/>
            <person name="Grigoriev I.V."/>
            <person name="Debuchy R."/>
            <person name="Gladieux P."/>
            <person name="Thoren M.H."/>
            <person name="Johannesson H."/>
        </authorList>
    </citation>
    <scope>NUCLEOTIDE SEQUENCE</scope>
    <source>
        <strain evidence="8">CBS 314.62</strain>
    </source>
</reference>
<dbReference type="InterPro" id="IPR050416">
    <property type="entry name" value="FAD-linked_Oxidoreductase"/>
</dbReference>
<dbReference type="InterPro" id="IPR036318">
    <property type="entry name" value="FAD-bd_PCMH-like_sf"/>
</dbReference>
<comment type="caution">
    <text evidence="8">The sequence shown here is derived from an EMBL/GenBank/DDBJ whole genome shotgun (WGS) entry which is preliminary data.</text>
</comment>
<dbReference type="PANTHER" id="PTHR42973">
    <property type="entry name" value="BINDING OXIDOREDUCTASE, PUTATIVE (AFU_ORTHOLOGUE AFUA_1G17690)-RELATED"/>
    <property type="match status" value="1"/>
</dbReference>
<dbReference type="GO" id="GO:0071949">
    <property type="term" value="F:FAD binding"/>
    <property type="evidence" value="ECO:0007669"/>
    <property type="project" value="InterPro"/>
</dbReference>
<evidence type="ECO:0000256" key="4">
    <source>
        <dbReference type="ARBA" id="ARBA00022827"/>
    </source>
</evidence>
<dbReference type="PANTHER" id="PTHR42973:SF39">
    <property type="entry name" value="FAD-BINDING PCMH-TYPE DOMAIN-CONTAINING PROTEIN"/>
    <property type="match status" value="1"/>
</dbReference>
<evidence type="ECO:0000259" key="7">
    <source>
        <dbReference type="PROSITE" id="PS51387"/>
    </source>
</evidence>
<dbReference type="GO" id="GO:0016491">
    <property type="term" value="F:oxidoreductase activity"/>
    <property type="evidence" value="ECO:0007669"/>
    <property type="project" value="UniProtKB-KW"/>
</dbReference>
<dbReference type="Pfam" id="PF01565">
    <property type="entry name" value="FAD_binding_4"/>
    <property type="match status" value="1"/>
</dbReference>
<evidence type="ECO:0000256" key="5">
    <source>
        <dbReference type="ARBA" id="ARBA00023002"/>
    </source>
</evidence>
<feature type="chain" id="PRO_5042158827" description="FAD-binding PCMH-type domain-containing protein" evidence="6">
    <location>
        <begin position="19"/>
        <end position="496"/>
    </location>
</feature>
<feature type="domain" description="FAD-binding PCMH-type" evidence="7">
    <location>
        <begin position="57"/>
        <end position="230"/>
    </location>
</feature>
<gene>
    <name evidence="8" type="ORF">B0T22DRAFT_524966</name>
</gene>
<evidence type="ECO:0000256" key="1">
    <source>
        <dbReference type="ARBA" id="ARBA00001974"/>
    </source>
</evidence>
<keyword evidence="6" id="KW-0732">Signal</keyword>
<dbReference type="Gene3D" id="3.30.465.10">
    <property type="match status" value="1"/>
</dbReference>
<dbReference type="InterPro" id="IPR012951">
    <property type="entry name" value="BBE"/>
</dbReference>
<comment type="similarity">
    <text evidence="2">Belongs to the oxygen-dependent FAD-linked oxidoreductase family.</text>
</comment>
<reference evidence="8" key="1">
    <citation type="journal article" date="2023" name="Mol. Phylogenet. Evol.">
        <title>Genome-scale phylogeny and comparative genomics of the fungal order Sordariales.</title>
        <authorList>
            <person name="Hensen N."/>
            <person name="Bonometti L."/>
            <person name="Westerberg I."/>
            <person name="Brannstrom I.O."/>
            <person name="Guillou S."/>
            <person name="Cros-Aarteil S."/>
            <person name="Calhoun S."/>
            <person name="Haridas S."/>
            <person name="Kuo A."/>
            <person name="Mondo S."/>
            <person name="Pangilinan J."/>
            <person name="Riley R."/>
            <person name="LaButti K."/>
            <person name="Andreopoulos B."/>
            <person name="Lipzen A."/>
            <person name="Chen C."/>
            <person name="Yan M."/>
            <person name="Daum C."/>
            <person name="Ng V."/>
            <person name="Clum A."/>
            <person name="Steindorff A."/>
            <person name="Ohm R.A."/>
            <person name="Martin F."/>
            <person name="Silar P."/>
            <person name="Natvig D.O."/>
            <person name="Lalanne C."/>
            <person name="Gautier V."/>
            <person name="Ament-Velasquez S.L."/>
            <person name="Kruys A."/>
            <person name="Hutchinson M.I."/>
            <person name="Powell A.J."/>
            <person name="Barry K."/>
            <person name="Miller A.N."/>
            <person name="Grigoriev I.V."/>
            <person name="Debuchy R."/>
            <person name="Gladieux P."/>
            <person name="Hiltunen Thoren M."/>
            <person name="Johannesson H."/>
        </authorList>
    </citation>
    <scope>NUCLEOTIDE SEQUENCE</scope>
    <source>
        <strain evidence="8">CBS 314.62</strain>
    </source>
</reference>
<evidence type="ECO:0000313" key="9">
    <source>
        <dbReference type="Proteomes" id="UP001270362"/>
    </source>
</evidence>
<evidence type="ECO:0000256" key="3">
    <source>
        <dbReference type="ARBA" id="ARBA00022630"/>
    </source>
</evidence>
<keyword evidence="3" id="KW-0285">Flavoprotein</keyword>
<keyword evidence="4" id="KW-0274">FAD</keyword>
<dbReference type="InterPro" id="IPR016166">
    <property type="entry name" value="FAD-bd_PCMH"/>
</dbReference>
<dbReference type="InterPro" id="IPR006094">
    <property type="entry name" value="Oxid_FAD_bind_N"/>
</dbReference>
<evidence type="ECO:0000256" key="2">
    <source>
        <dbReference type="ARBA" id="ARBA00005466"/>
    </source>
</evidence>
<evidence type="ECO:0000256" key="6">
    <source>
        <dbReference type="SAM" id="SignalP"/>
    </source>
</evidence>
<sequence length="496" mass="53620">MRFQSSFSVAALAGLAVANPLSSRAVLDDCLKAANVPSSAKNSNDWNADVKPFNQRLPYTPVAIIAATTVDHVQAAVSCAAKAGVKVNPKSGGHSYASFGLGGENGHLVIELDRMSKVTLDSTTNIATIQAGARLGHVFTELYKQGKRAFSHGTCAGVGVAGHSLHGGFGFSSHTHGLAVDWIVGATVVLANGTIVEVSKTVNPDLFWALRGAGSSFGVVVTFRFNTFAAPSQVTAFQVNLPWNSASSIASGWQGLQDWTATSQPAEMNMRVFGSPSQTQLQGLYYGSSSQLRTAIQPLLSKIGASLSNAQQYDWTGAFVYYTYGSAGAVDVSHPYNTVETFYSKSLVTKALPAKTLQAVGDYWVSKARSVNRDWYIIIDFYGGANSAVTSVPSDDSSYAYRGDYRYLFEFYDRVNSGSYPSNGFGFLDGWVKSFTDNLDKSQWGMYINYADPTMNRTEAISNYWRQSLPRLQQIKTAVDPTELFYYPQSIPAGNK</sequence>
<dbReference type="Gene3D" id="3.40.462.20">
    <property type="match status" value="1"/>
</dbReference>
<dbReference type="PROSITE" id="PS51387">
    <property type="entry name" value="FAD_PCMH"/>
    <property type="match status" value="1"/>
</dbReference>
<feature type="signal peptide" evidence="6">
    <location>
        <begin position="1"/>
        <end position="18"/>
    </location>
</feature>
<accession>A0AAE0XEJ2</accession>
<dbReference type="InterPro" id="IPR016169">
    <property type="entry name" value="FAD-bd_PCMH_sub2"/>
</dbReference>
<dbReference type="Proteomes" id="UP001270362">
    <property type="component" value="Unassembled WGS sequence"/>
</dbReference>
<keyword evidence="9" id="KW-1185">Reference proteome</keyword>
<evidence type="ECO:0000313" key="8">
    <source>
        <dbReference type="EMBL" id="KAK3691997.1"/>
    </source>
</evidence>
<dbReference type="AlphaFoldDB" id="A0AAE0XEJ2"/>
<organism evidence="8 9">
    <name type="scientific">Podospora appendiculata</name>
    <dbReference type="NCBI Taxonomy" id="314037"/>
    <lineage>
        <taxon>Eukaryota</taxon>
        <taxon>Fungi</taxon>
        <taxon>Dikarya</taxon>
        <taxon>Ascomycota</taxon>
        <taxon>Pezizomycotina</taxon>
        <taxon>Sordariomycetes</taxon>
        <taxon>Sordariomycetidae</taxon>
        <taxon>Sordariales</taxon>
        <taxon>Podosporaceae</taxon>
        <taxon>Podospora</taxon>
    </lineage>
</organism>
<comment type="cofactor">
    <cofactor evidence="1">
        <name>FAD</name>
        <dbReference type="ChEBI" id="CHEBI:57692"/>
    </cofactor>
</comment>
<proteinExistence type="inferred from homology"/>
<dbReference type="SUPFAM" id="SSF56176">
    <property type="entry name" value="FAD-binding/transporter-associated domain-like"/>
    <property type="match status" value="1"/>
</dbReference>
<keyword evidence="5" id="KW-0560">Oxidoreductase</keyword>
<protein>
    <recommendedName>
        <fullName evidence="7">FAD-binding PCMH-type domain-containing protein</fullName>
    </recommendedName>
</protein>
<dbReference type="Pfam" id="PF08031">
    <property type="entry name" value="BBE"/>
    <property type="match status" value="1"/>
</dbReference>